<dbReference type="Gene3D" id="3.40.50.720">
    <property type="entry name" value="NAD(P)-binding Rossmann-like Domain"/>
    <property type="match status" value="2"/>
</dbReference>
<dbReference type="CDD" id="cd05233">
    <property type="entry name" value="SDR_c"/>
    <property type="match status" value="1"/>
</dbReference>
<protein>
    <submittedName>
        <fullName evidence="3">Short chain dehydrogenase reductase</fullName>
    </submittedName>
</protein>
<accession>A0A1B7YNF4</accession>
<dbReference type="InterPro" id="IPR036291">
    <property type="entry name" value="NAD(P)-bd_dom_sf"/>
</dbReference>
<comment type="similarity">
    <text evidence="1">Belongs to the short-chain dehydrogenases/reductases (SDR) family.</text>
</comment>
<comment type="caution">
    <text evidence="3">The sequence shown here is derived from an EMBL/GenBank/DDBJ whole genome shotgun (WGS) entry which is preliminary data.</text>
</comment>
<evidence type="ECO:0000313" key="4">
    <source>
        <dbReference type="Proteomes" id="UP000092177"/>
    </source>
</evidence>
<dbReference type="RefSeq" id="XP_018161981.1">
    <property type="nucleotide sequence ID" value="XM_018297165.1"/>
</dbReference>
<dbReference type="Pfam" id="PF00106">
    <property type="entry name" value="adh_short"/>
    <property type="match status" value="2"/>
</dbReference>
<organism evidence="3 4">
    <name type="scientific">Colletotrichum higginsianum (strain IMI 349063)</name>
    <name type="common">Crucifer anthracnose fungus</name>
    <dbReference type="NCBI Taxonomy" id="759273"/>
    <lineage>
        <taxon>Eukaryota</taxon>
        <taxon>Fungi</taxon>
        <taxon>Dikarya</taxon>
        <taxon>Ascomycota</taxon>
        <taxon>Pezizomycotina</taxon>
        <taxon>Sordariomycetes</taxon>
        <taxon>Hypocreomycetidae</taxon>
        <taxon>Glomerellales</taxon>
        <taxon>Glomerellaceae</taxon>
        <taxon>Colletotrichum</taxon>
        <taxon>Colletotrichum destructivum species complex</taxon>
    </lineage>
</organism>
<sequence length="553" mass="58894">MSRYAAVHQNPQGMGDARPTALQIVEDEGLVGKLVGKTALVTGANQGIGLETARALYAAGMTVFLGVRSLEKGQRAIEDITASATADAKGALRLVEMSLDSLDSVRSGAKHFLAQSEGRLNILILNAGIMADAKTKTADGFESHLGTNHAGHFLLFQLLKESLLASATPALNSRVVAVASMAHRASEIRFHDLHFDEAGAFEQQPLAAYGQSKTANIYTANEIDRRYGPRGLRALSVHPGAIPTEKARDRMASLPPDFYVKALQFTKRVHREEYPAIDPADPKLSLAGKVVIITGASRGIGGQGIVPAFAKAGPKALVLVARNESRLNTVADEVRGLNADVETLVYPVDMADAAGVAALFDRVKATYGHADVLVNNGAVQTALDTIATSDPKVWMDDLTTNVAGAFYPTFHFLRSLPAASHGTIVNVTTIAHWVVPGMSSYLLAKLASLQLAAHVAAETGGNVTAVGLHPGLVRTDMTSEYFRPFALDTPGLVGGTAVWLCSEAARFLDGRFVAANWDVDDLWERREEIVDKGLLKIDMAGELGAEQFVEARG</sequence>
<dbReference type="PRINTS" id="PR00081">
    <property type="entry name" value="GDHRDH"/>
</dbReference>
<dbReference type="PANTHER" id="PTHR24320:SF272">
    <property type="entry name" value="NAD(P)-BINDING ROSSMANN-FOLD SUPERFAMILY PROTEIN"/>
    <property type="match status" value="1"/>
</dbReference>
<keyword evidence="2" id="KW-0560">Oxidoreductase</keyword>
<dbReference type="GeneID" id="28861272"/>
<keyword evidence="4" id="KW-1185">Reference proteome</keyword>
<dbReference type="KEGG" id="chig:CH63R_02190"/>
<proteinExistence type="inferred from homology"/>
<gene>
    <name evidence="3" type="ORF">CH63R_02190</name>
</gene>
<dbReference type="PANTHER" id="PTHR24320">
    <property type="entry name" value="RETINOL DEHYDROGENASE"/>
    <property type="match status" value="1"/>
</dbReference>
<dbReference type="AlphaFoldDB" id="A0A1B7YNF4"/>
<dbReference type="GO" id="GO:0016491">
    <property type="term" value="F:oxidoreductase activity"/>
    <property type="evidence" value="ECO:0007669"/>
    <property type="project" value="UniProtKB-KW"/>
</dbReference>
<name>A0A1B7YNF4_COLHI</name>
<dbReference type="VEuPathDB" id="FungiDB:CH63R_02190"/>
<reference evidence="4" key="1">
    <citation type="journal article" date="2017" name="BMC Genomics">
        <title>Gapless genome assembly of Colletotrichum higginsianum reveals chromosome structure and association of transposable elements with secondary metabolite gene clusters.</title>
        <authorList>
            <person name="Dallery J.-F."/>
            <person name="Lapalu N."/>
            <person name="Zampounis A."/>
            <person name="Pigne S."/>
            <person name="Luyten I."/>
            <person name="Amselem J."/>
            <person name="Wittenberg A.H.J."/>
            <person name="Zhou S."/>
            <person name="de Queiroz M.V."/>
            <person name="Robin G.P."/>
            <person name="Auger A."/>
            <person name="Hainaut M."/>
            <person name="Henrissat B."/>
            <person name="Kim K.-T."/>
            <person name="Lee Y.-H."/>
            <person name="Lespinet O."/>
            <person name="Schwartz D.C."/>
            <person name="Thon M.R."/>
            <person name="O'Connell R.J."/>
        </authorList>
    </citation>
    <scope>NUCLEOTIDE SEQUENCE [LARGE SCALE GENOMIC DNA]</scope>
    <source>
        <strain evidence="4">IMI 349063</strain>
    </source>
</reference>
<dbReference type="SUPFAM" id="SSF51735">
    <property type="entry name" value="NAD(P)-binding Rossmann-fold domains"/>
    <property type="match status" value="2"/>
</dbReference>
<evidence type="ECO:0000256" key="1">
    <source>
        <dbReference type="ARBA" id="ARBA00006484"/>
    </source>
</evidence>
<dbReference type="Proteomes" id="UP000092177">
    <property type="component" value="Chromosome 2"/>
</dbReference>
<dbReference type="EMBL" id="LTAN01000002">
    <property type="protein sequence ID" value="OBR13464.1"/>
    <property type="molecule type" value="Genomic_DNA"/>
</dbReference>
<dbReference type="OrthoDB" id="1933717at2759"/>
<dbReference type="InterPro" id="IPR002347">
    <property type="entry name" value="SDR_fam"/>
</dbReference>
<evidence type="ECO:0000313" key="3">
    <source>
        <dbReference type="EMBL" id="OBR13464.1"/>
    </source>
</evidence>
<evidence type="ECO:0000256" key="2">
    <source>
        <dbReference type="ARBA" id="ARBA00023002"/>
    </source>
</evidence>